<gene>
    <name evidence="2" type="ORF">AVDCRST_MAG45-1497</name>
</gene>
<dbReference type="AlphaFoldDB" id="A0A6J4SSN9"/>
<name>A0A6J4SSN9_9ACTN</name>
<evidence type="ECO:0000313" key="2">
    <source>
        <dbReference type="EMBL" id="CAA9504238.1"/>
    </source>
</evidence>
<sequence>MRSLRRHYPTGSKGRCGRRTPVAPSQPAFPRAPLVCLTWSSYRPARSVPARLPPAPPG</sequence>
<organism evidence="2">
    <name type="scientific">uncultured Solirubrobacterales bacterium</name>
    <dbReference type="NCBI Taxonomy" id="768556"/>
    <lineage>
        <taxon>Bacteria</taxon>
        <taxon>Bacillati</taxon>
        <taxon>Actinomycetota</taxon>
        <taxon>Thermoleophilia</taxon>
        <taxon>Solirubrobacterales</taxon>
        <taxon>environmental samples</taxon>
    </lineage>
</organism>
<protein>
    <submittedName>
        <fullName evidence="2">Uncharacterized protein</fullName>
    </submittedName>
</protein>
<evidence type="ECO:0000256" key="1">
    <source>
        <dbReference type="SAM" id="MobiDB-lite"/>
    </source>
</evidence>
<dbReference type="EMBL" id="CADCVU010000124">
    <property type="protein sequence ID" value="CAA9504238.1"/>
    <property type="molecule type" value="Genomic_DNA"/>
</dbReference>
<proteinExistence type="predicted"/>
<feature type="region of interest" description="Disordered" evidence="1">
    <location>
        <begin position="1"/>
        <end position="29"/>
    </location>
</feature>
<reference evidence="2" key="1">
    <citation type="submission" date="2020-02" db="EMBL/GenBank/DDBJ databases">
        <authorList>
            <person name="Meier V. D."/>
        </authorList>
    </citation>
    <scope>NUCLEOTIDE SEQUENCE</scope>
    <source>
        <strain evidence="2">AVDCRST_MAG45</strain>
    </source>
</reference>
<accession>A0A6J4SSN9</accession>